<dbReference type="GO" id="GO:0005789">
    <property type="term" value="C:endoplasmic reticulum membrane"/>
    <property type="evidence" value="ECO:0007669"/>
    <property type="project" value="UniProtKB-SubCell"/>
</dbReference>
<dbReference type="InterPro" id="IPR050182">
    <property type="entry name" value="Cytochrome_P450_fam2"/>
</dbReference>
<keyword evidence="17" id="KW-1185">Reference proteome</keyword>
<dbReference type="GO" id="GO:0006082">
    <property type="term" value="P:organic acid metabolic process"/>
    <property type="evidence" value="ECO:0007669"/>
    <property type="project" value="TreeGrafter"/>
</dbReference>
<evidence type="ECO:0000256" key="15">
    <source>
        <dbReference type="SAM" id="Phobius"/>
    </source>
</evidence>
<dbReference type="HOGENOM" id="CLU_001570_22_0_1"/>
<name>B4JJR1_DROGR</name>
<dbReference type="PANTHER" id="PTHR24300">
    <property type="entry name" value="CYTOCHROME P450 508A4-RELATED"/>
    <property type="match status" value="1"/>
</dbReference>
<dbReference type="Gene3D" id="1.10.630.10">
    <property type="entry name" value="Cytochrome P450"/>
    <property type="match status" value="1"/>
</dbReference>
<accession>B4JJR1</accession>
<keyword evidence="15" id="KW-0812">Transmembrane</keyword>
<comment type="function">
    <text evidence="2">May be involved in the metabolism of insect hormones and in the breakdown of synthetic insecticides.</text>
</comment>
<evidence type="ECO:0000256" key="10">
    <source>
        <dbReference type="ARBA" id="ARBA00023002"/>
    </source>
</evidence>
<dbReference type="InterPro" id="IPR001128">
    <property type="entry name" value="Cyt_P450"/>
</dbReference>
<dbReference type="GO" id="GO:0020037">
    <property type="term" value="F:heme binding"/>
    <property type="evidence" value="ECO:0007669"/>
    <property type="project" value="InterPro"/>
</dbReference>
<dbReference type="PRINTS" id="PR00385">
    <property type="entry name" value="P450"/>
</dbReference>
<dbReference type="InParanoid" id="B4JJR1"/>
<keyword evidence="15" id="KW-1133">Transmembrane helix</keyword>
<evidence type="ECO:0000313" key="16">
    <source>
        <dbReference type="EMBL" id="EDV99813.1"/>
    </source>
</evidence>
<feature type="binding site" description="axial binding residue" evidence="14">
    <location>
        <position position="465"/>
    </location>
    <ligand>
        <name>heme</name>
        <dbReference type="ChEBI" id="CHEBI:30413"/>
    </ligand>
    <ligandPart>
        <name>Fe</name>
        <dbReference type="ChEBI" id="CHEBI:18248"/>
    </ligandPart>
</feature>
<keyword evidence="11 14" id="KW-0408">Iron</keyword>
<reference evidence="16 17" key="1">
    <citation type="journal article" date="2007" name="Nature">
        <title>Evolution of genes and genomes on the Drosophila phylogeny.</title>
        <authorList>
            <consortium name="Drosophila 12 Genomes Consortium"/>
            <person name="Clark A.G."/>
            <person name="Eisen M.B."/>
            <person name="Smith D.R."/>
            <person name="Bergman C.M."/>
            <person name="Oliver B."/>
            <person name="Markow T.A."/>
            <person name="Kaufman T.C."/>
            <person name="Kellis M."/>
            <person name="Gelbart W."/>
            <person name="Iyer V.N."/>
            <person name="Pollard D.A."/>
            <person name="Sackton T.B."/>
            <person name="Larracuente A.M."/>
            <person name="Singh N.D."/>
            <person name="Abad J.P."/>
            <person name="Abt D.N."/>
            <person name="Adryan B."/>
            <person name="Aguade M."/>
            <person name="Akashi H."/>
            <person name="Anderson W.W."/>
            <person name="Aquadro C.F."/>
            <person name="Ardell D.H."/>
            <person name="Arguello R."/>
            <person name="Artieri C.G."/>
            <person name="Barbash D.A."/>
            <person name="Barker D."/>
            <person name="Barsanti P."/>
            <person name="Batterham P."/>
            <person name="Batzoglou S."/>
            <person name="Begun D."/>
            <person name="Bhutkar A."/>
            <person name="Blanco E."/>
            <person name="Bosak S.A."/>
            <person name="Bradley R.K."/>
            <person name="Brand A.D."/>
            <person name="Brent M.R."/>
            <person name="Brooks A.N."/>
            <person name="Brown R.H."/>
            <person name="Butlin R.K."/>
            <person name="Caggese C."/>
            <person name="Calvi B.R."/>
            <person name="Bernardo de Carvalho A."/>
            <person name="Caspi A."/>
            <person name="Castrezana S."/>
            <person name="Celniker S.E."/>
            <person name="Chang J.L."/>
            <person name="Chapple C."/>
            <person name="Chatterji S."/>
            <person name="Chinwalla A."/>
            <person name="Civetta A."/>
            <person name="Clifton S.W."/>
            <person name="Comeron J.M."/>
            <person name="Costello J.C."/>
            <person name="Coyne J.A."/>
            <person name="Daub J."/>
            <person name="David R.G."/>
            <person name="Delcher A.L."/>
            <person name="Delehaunty K."/>
            <person name="Do C.B."/>
            <person name="Ebling H."/>
            <person name="Edwards K."/>
            <person name="Eickbush T."/>
            <person name="Evans J.D."/>
            <person name="Filipski A."/>
            <person name="Findeiss S."/>
            <person name="Freyhult E."/>
            <person name="Fulton L."/>
            <person name="Fulton R."/>
            <person name="Garcia A.C."/>
            <person name="Gardiner A."/>
            <person name="Garfield D.A."/>
            <person name="Garvin B.E."/>
            <person name="Gibson G."/>
            <person name="Gilbert D."/>
            <person name="Gnerre S."/>
            <person name="Godfrey J."/>
            <person name="Good R."/>
            <person name="Gotea V."/>
            <person name="Gravely B."/>
            <person name="Greenberg A.J."/>
            <person name="Griffiths-Jones S."/>
            <person name="Gross S."/>
            <person name="Guigo R."/>
            <person name="Gustafson E.A."/>
            <person name="Haerty W."/>
            <person name="Hahn M.W."/>
            <person name="Halligan D.L."/>
            <person name="Halpern A.L."/>
            <person name="Halter G.M."/>
            <person name="Han M.V."/>
            <person name="Heger A."/>
            <person name="Hillier L."/>
            <person name="Hinrichs A.S."/>
            <person name="Holmes I."/>
            <person name="Hoskins R.A."/>
            <person name="Hubisz M.J."/>
            <person name="Hultmark D."/>
            <person name="Huntley M.A."/>
            <person name="Jaffe D.B."/>
            <person name="Jagadeeshan S."/>
            <person name="Jeck W.R."/>
            <person name="Johnson J."/>
            <person name="Jones C.D."/>
            <person name="Jordan W.C."/>
            <person name="Karpen G.H."/>
            <person name="Kataoka E."/>
            <person name="Keightley P.D."/>
            <person name="Kheradpour P."/>
            <person name="Kirkness E.F."/>
            <person name="Koerich L.B."/>
            <person name="Kristiansen K."/>
            <person name="Kudrna D."/>
            <person name="Kulathinal R.J."/>
            <person name="Kumar S."/>
            <person name="Kwok R."/>
            <person name="Lander E."/>
            <person name="Langley C.H."/>
            <person name="Lapoint R."/>
            <person name="Lazzaro B.P."/>
            <person name="Lee S.J."/>
            <person name="Levesque L."/>
            <person name="Li R."/>
            <person name="Lin C.F."/>
            <person name="Lin M.F."/>
            <person name="Lindblad-Toh K."/>
            <person name="Llopart A."/>
            <person name="Long M."/>
            <person name="Low L."/>
            <person name="Lozovsky E."/>
            <person name="Lu J."/>
            <person name="Luo M."/>
            <person name="Machado C.A."/>
            <person name="Makalowski W."/>
            <person name="Marzo M."/>
            <person name="Matsuda M."/>
            <person name="Matzkin L."/>
            <person name="McAllister B."/>
            <person name="McBride C.S."/>
            <person name="McKernan B."/>
            <person name="McKernan K."/>
            <person name="Mendez-Lago M."/>
            <person name="Minx P."/>
            <person name="Mollenhauer M.U."/>
            <person name="Montooth K."/>
            <person name="Mount S.M."/>
            <person name="Mu X."/>
            <person name="Myers E."/>
            <person name="Negre B."/>
            <person name="Newfeld S."/>
            <person name="Nielsen R."/>
            <person name="Noor M.A."/>
            <person name="O'Grady P."/>
            <person name="Pachter L."/>
            <person name="Papaceit M."/>
            <person name="Parisi M.J."/>
            <person name="Parisi M."/>
            <person name="Parts L."/>
            <person name="Pedersen J.S."/>
            <person name="Pesole G."/>
            <person name="Phillippy A.M."/>
            <person name="Ponting C.P."/>
            <person name="Pop M."/>
            <person name="Porcelli D."/>
            <person name="Powell J.R."/>
            <person name="Prohaska S."/>
            <person name="Pruitt K."/>
            <person name="Puig M."/>
            <person name="Quesneville H."/>
            <person name="Ram K.R."/>
            <person name="Rand D."/>
            <person name="Rasmussen M.D."/>
            <person name="Reed L.K."/>
            <person name="Reenan R."/>
            <person name="Reily A."/>
            <person name="Remington K.A."/>
            <person name="Rieger T.T."/>
            <person name="Ritchie M.G."/>
            <person name="Robin C."/>
            <person name="Rogers Y.H."/>
            <person name="Rohde C."/>
            <person name="Rozas J."/>
            <person name="Rubenfield M.J."/>
            <person name="Ruiz A."/>
            <person name="Russo S."/>
            <person name="Salzberg S.L."/>
            <person name="Sanchez-Gracia A."/>
            <person name="Saranga D.J."/>
            <person name="Sato H."/>
            <person name="Schaeffer S.W."/>
            <person name="Schatz M.C."/>
            <person name="Schlenke T."/>
            <person name="Schwartz R."/>
            <person name="Segarra C."/>
            <person name="Singh R.S."/>
            <person name="Sirot L."/>
            <person name="Sirota M."/>
            <person name="Sisneros N.B."/>
            <person name="Smith C.D."/>
            <person name="Smith T.F."/>
            <person name="Spieth J."/>
            <person name="Stage D.E."/>
            <person name="Stark A."/>
            <person name="Stephan W."/>
            <person name="Strausberg R.L."/>
            <person name="Strempel S."/>
            <person name="Sturgill D."/>
            <person name="Sutton G."/>
            <person name="Sutton G.G."/>
            <person name="Tao W."/>
            <person name="Teichmann S."/>
            <person name="Tobari Y.N."/>
            <person name="Tomimura Y."/>
            <person name="Tsolas J.M."/>
            <person name="Valente V.L."/>
            <person name="Venter E."/>
            <person name="Venter J.C."/>
            <person name="Vicario S."/>
            <person name="Vieira F.G."/>
            <person name="Vilella A.J."/>
            <person name="Villasante A."/>
            <person name="Walenz B."/>
            <person name="Wang J."/>
            <person name="Wasserman M."/>
            <person name="Watts T."/>
            <person name="Wilson D."/>
            <person name="Wilson R.K."/>
            <person name="Wing R.A."/>
            <person name="Wolfner M.F."/>
            <person name="Wong A."/>
            <person name="Wong G.K."/>
            <person name="Wu C.I."/>
            <person name="Wu G."/>
            <person name="Yamamoto D."/>
            <person name="Yang H.P."/>
            <person name="Yang S.P."/>
            <person name="Yorke J.A."/>
            <person name="Yoshida K."/>
            <person name="Zdobnov E."/>
            <person name="Zhang P."/>
            <person name="Zhang Y."/>
            <person name="Zimin A.V."/>
            <person name="Baldwin J."/>
            <person name="Abdouelleil A."/>
            <person name="Abdulkadir J."/>
            <person name="Abebe A."/>
            <person name="Abera B."/>
            <person name="Abreu J."/>
            <person name="Acer S.C."/>
            <person name="Aftuck L."/>
            <person name="Alexander A."/>
            <person name="An P."/>
            <person name="Anderson E."/>
            <person name="Anderson S."/>
            <person name="Arachi H."/>
            <person name="Azer M."/>
            <person name="Bachantsang P."/>
            <person name="Barry A."/>
            <person name="Bayul T."/>
            <person name="Berlin A."/>
            <person name="Bessette D."/>
            <person name="Bloom T."/>
            <person name="Blye J."/>
            <person name="Boguslavskiy L."/>
            <person name="Bonnet C."/>
            <person name="Boukhgalter B."/>
            <person name="Bourzgui I."/>
            <person name="Brown A."/>
            <person name="Cahill P."/>
            <person name="Channer S."/>
            <person name="Cheshatsang Y."/>
            <person name="Chuda L."/>
            <person name="Citroen M."/>
            <person name="Collymore A."/>
            <person name="Cooke P."/>
            <person name="Costello M."/>
            <person name="D'Aco K."/>
            <person name="Daza R."/>
            <person name="De Haan G."/>
            <person name="DeGray S."/>
            <person name="DeMaso C."/>
            <person name="Dhargay N."/>
            <person name="Dooley K."/>
            <person name="Dooley E."/>
            <person name="Doricent M."/>
            <person name="Dorje P."/>
            <person name="Dorjee K."/>
            <person name="Dupes A."/>
            <person name="Elong R."/>
            <person name="Falk J."/>
            <person name="Farina A."/>
            <person name="Faro S."/>
            <person name="Ferguson D."/>
            <person name="Fisher S."/>
            <person name="Foley C.D."/>
            <person name="Franke A."/>
            <person name="Friedrich D."/>
            <person name="Gadbois L."/>
            <person name="Gearin G."/>
            <person name="Gearin C.R."/>
            <person name="Giannoukos G."/>
            <person name="Goode T."/>
            <person name="Graham J."/>
            <person name="Grandbois E."/>
            <person name="Grewal S."/>
            <person name="Gyaltsen K."/>
            <person name="Hafez N."/>
            <person name="Hagos B."/>
            <person name="Hall J."/>
            <person name="Henson C."/>
            <person name="Hollinger A."/>
            <person name="Honan T."/>
            <person name="Huard M.D."/>
            <person name="Hughes L."/>
            <person name="Hurhula B."/>
            <person name="Husby M.E."/>
            <person name="Kamat A."/>
            <person name="Kanga B."/>
            <person name="Kashin S."/>
            <person name="Khazanovich D."/>
            <person name="Kisner P."/>
            <person name="Lance K."/>
            <person name="Lara M."/>
            <person name="Lee W."/>
            <person name="Lennon N."/>
            <person name="Letendre F."/>
            <person name="LeVine R."/>
            <person name="Lipovsky A."/>
            <person name="Liu X."/>
            <person name="Liu J."/>
            <person name="Liu S."/>
            <person name="Lokyitsang T."/>
            <person name="Lokyitsang Y."/>
            <person name="Lubonja R."/>
            <person name="Lui A."/>
            <person name="MacDonald P."/>
            <person name="Magnisalis V."/>
            <person name="Maru K."/>
            <person name="Matthews C."/>
            <person name="McCusker W."/>
            <person name="McDonough S."/>
            <person name="Mehta T."/>
            <person name="Meldrim J."/>
            <person name="Meneus L."/>
            <person name="Mihai O."/>
            <person name="Mihalev A."/>
            <person name="Mihova T."/>
            <person name="Mittelman R."/>
            <person name="Mlenga V."/>
            <person name="Montmayeur A."/>
            <person name="Mulrain L."/>
            <person name="Navidi A."/>
            <person name="Naylor J."/>
            <person name="Negash T."/>
            <person name="Nguyen T."/>
            <person name="Nguyen N."/>
            <person name="Nicol R."/>
            <person name="Norbu C."/>
            <person name="Norbu N."/>
            <person name="Novod N."/>
            <person name="O'Neill B."/>
            <person name="Osman S."/>
            <person name="Markiewicz E."/>
            <person name="Oyono O.L."/>
            <person name="Patti C."/>
            <person name="Phunkhang P."/>
            <person name="Pierre F."/>
            <person name="Priest M."/>
            <person name="Raghuraman S."/>
            <person name="Rege F."/>
            <person name="Reyes R."/>
            <person name="Rise C."/>
            <person name="Rogov P."/>
            <person name="Ross K."/>
            <person name="Ryan E."/>
            <person name="Settipalli S."/>
            <person name="Shea T."/>
            <person name="Sherpa N."/>
            <person name="Shi L."/>
            <person name="Shih D."/>
            <person name="Sparrow T."/>
            <person name="Spaulding J."/>
            <person name="Stalker J."/>
            <person name="Stange-Thomann N."/>
            <person name="Stavropoulos S."/>
            <person name="Stone C."/>
            <person name="Strader C."/>
            <person name="Tesfaye S."/>
            <person name="Thomson T."/>
            <person name="Thoulutsang Y."/>
            <person name="Thoulutsang D."/>
            <person name="Topham K."/>
            <person name="Topping I."/>
            <person name="Tsamla T."/>
            <person name="Vassiliev H."/>
            <person name="Vo A."/>
            <person name="Wangchuk T."/>
            <person name="Wangdi T."/>
            <person name="Weiand M."/>
            <person name="Wilkinson J."/>
            <person name="Wilson A."/>
            <person name="Yadav S."/>
            <person name="Young G."/>
            <person name="Yu Q."/>
            <person name="Zembek L."/>
            <person name="Zhong D."/>
            <person name="Zimmer A."/>
            <person name="Zwirko Z."/>
            <person name="Jaffe D.B."/>
            <person name="Alvarez P."/>
            <person name="Brockman W."/>
            <person name="Butler J."/>
            <person name="Chin C."/>
            <person name="Gnerre S."/>
            <person name="Grabherr M."/>
            <person name="Kleber M."/>
            <person name="Mauceli E."/>
            <person name="MacCallum I."/>
        </authorList>
    </citation>
    <scope>NUCLEOTIDE SEQUENCE [LARGE SCALE GENOMIC DNA]</scope>
    <source>
        <strain evidence="17">Tucson 15287-2541.00</strain>
    </source>
</reference>
<feature type="transmembrane region" description="Helical" evidence="15">
    <location>
        <begin position="17"/>
        <end position="37"/>
    </location>
</feature>
<keyword evidence="13 15" id="KW-0472">Membrane</keyword>
<keyword evidence="6 14" id="KW-0349">Heme</keyword>
<protein>
    <submittedName>
        <fullName evidence="16">GH12529</fullName>
    </submittedName>
</protein>
<dbReference type="PRINTS" id="PR00463">
    <property type="entry name" value="EP450I"/>
</dbReference>
<dbReference type="eggNOG" id="KOG0156">
    <property type="taxonomic scope" value="Eukaryota"/>
</dbReference>
<dbReference type="SMR" id="B4JJR1"/>
<evidence type="ECO:0000256" key="8">
    <source>
        <dbReference type="ARBA" id="ARBA00022824"/>
    </source>
</evidence>
<keyword evidence="10" id="KW-0560">Oxidoreductase</keyword>
<evidence type="ECO:0000256" key="5">
    <source>
        <dbReference type="ARBA" id="ARBA00010617"/>
    </source>
</evidence>
<dbReference type="GO" id="GO:0035302">
    <property type="term" value="F:ecdysteroid 25-hydroxylase activity"/>
    <property type="evidence" value="ECO:0007669"/>
    <property type="project" value="EnsemblMetazoa"/>
</dbReference>
<evidence type="ECO:0000256" key="1">
    <source>
        <dbReference type="ARBA" id="ARBA00001971"/>
    </source>
</evidence>
<evidence type="ECO:0000256" key="13">
    <source>
        <dbReference type="ARBA" id="ARBA00023136"/>
    </source>
</evidence>
<comment type="cofactor">
    <cofactor evidence="1 14">
        <name>heme</name>
        <dbReference type="ChEBI" id="CHEBI:30413"/>
    </cofactor>
</comment>
<dbReference type="GO" id="GO:0001700">
    <property type="term" value="P:embryonic development via the syncytial blastoderm"/>
    <property type="evidence" value="ECO:0007669"/>
    <property type="project" value="EnsemblMetazoa"/>
</dbReference>
<keyword evidence="7 14" id="KW-0479">Metal-binding</keyword>
<evidence type="ECO:0000256" key="4">
    <source>
        <dbReference type="ARBA" id="ARBA00004406"/>
    </source>
</evidence>
<evidence type="ECO:0000256" key="14">
    <source>
        <dbReference type="PIRSR" id="PIRSR602401-1"/>
    </source>
</evidence>
<evidence type="ECO:0000256" key="3">
    <source>
        <dbReference type="ARBA" id="ARBA00004174"/>
    </source>
</evidence>
<dbReference type="GO" id="GO:0007298">
    <property type="term" value="P:border follicle cell migration"/>
    <property type="evidence" value="ECO:0007669"/>
    <property type="project" value="EnsemblMetazoa"/>
</dbReference>
<sequence>MQAHTMDENRLDGSERMGLIVLGLLLGIIVAIVSLICQRRNARLFGRTPPGPWGLPLLGYLPFLDRLAPHKSLQALAKRYGGIYQLKMGRVQTVVLSDATLVREFLRHEELTARAPLYLTHGIMGGYGIIGAAGDIWKYQRRQLIEWLKALGMTRKQCETRAQLEQRISRGVNECVQSLETEAEQNDVLDPLPALQHTLGNIINDVVFGETYERNDPNWLYLQQLQEQGVKLIGVSGVVNFLPWLRHLPGNQRCIRFLLDGKVKTHQLYDRIVNRCDERMERQLEQRQQEQRPPSEPHSILEHFLRERQPYSQLYCDEQLRHLLADLFGAGVDTALATLRWFLLYMAREQHCQKRLHADLLKLSRTPTLAELEPLAYLRACLSEVQRIRSVVPLGIPHGVDQDITIGDYRLASGSMILVLQWAIHMNPDAWPEPEQFRPERFLSDAGEYVAPAQFIPFQTGRRMCPGDELARMMLTLFAGRILRRFHIQLDGDVSMDGECGITLAPAHFKLRFSQLELQRNPSKQQKHG</sequence>
<dbReference type="OMA" id="LYMAREQ"/>
<organism evidence="17">
    <name type="scientific">Drosophila grimshawi</name>
    <name type="common">Hawaiian fruit fly</name>
    <name type="synonym">Idiomyia grimshawi</name>
    <dbReference type="NCBI Taxonomy" id="7222"/>
    <lineage>
        <taxon>Eukaryota</taxon>
        <taxon>Metazoa</taxon>
        <taxon>Ecdysozoa</taxon>
        <taxon>Arthropoda</taxon>
        <taxon>Hexapoda</taxon>
        <taxon>Insecta</taxon>
        <taxon>Pterygota</taxon>
        <taxon>Neoptera</taxon>
        <taxon>Endopterygota</taxon>
        <taxon>Diptera</taxon>
        <taxon>Brachycera</taxon>
        <taxon>Muscomorpha</taxon>
        <taxon>Ephydroidea</taxon>
        <taxon>Drosophilidae</taxon>
        <taxon>Drosophila</taxon>
        <taxon>Hawaiian Drosophila</taxon>
    </lineage>
</organism>
<dbReference type="STRING" id="7222.B4JJR1"/>
<dbReference type="OrthoDB" id="1844152at2759"/>
<dbReference type="FunCoup" id="B4JJR1">
    <property type="interactions" value="24"/>
</dbReference>
<dbReference type="EMBL" id="CH916370">
    <property type="protein sequence ID" value="EDV99813.1"/>
    <property type="molecule type" value="Genomic_DNA"/>
</dbReference>
<evidence type="ECO:0000313" key="17">
    <source>
        <dbReference type="Proteomes" id="UP000001070"/>
    </source>
</evidence>
<keyword evidence="8" id="KW-0256">Endoplasmic reticulum</keyword>
<dbReference type="Pfam" id="PF00067">
    <property type="entry name" value="p450"/>
    <property type="match status" value="1"/>
</dbReference>
<dbReference type="InterPro" id="IPR002401">
    <property type="entry name" value="Cyt_P450_E_grp-I"/>
</dbReference>
<dbReference type="KEGG" id="dgr:6565352"/>
<evidence type="ECO:0000256" key="6">
    <source>
        <dbReference type="ARBA" id="ARBA00022617"/>
    </source>
</evidence>
<dbReference type="PANTHER" id="PTHR24300:SF403">
    <property type="entry name" value="CYTOCHROME P450 306A1"/>
    <property type="match status" value="1"/>
</dbReference>
<keyword evidence="9" id="KW-0492">Microsome</keyword>
<dbReference type="PhylomeDB" id="B4JJR1"/>
<evidence type="ECO:0000256" key="2">
    <source>
        <dbReference type="ARBA" id="ARBA00003690"/>
    </source>
</evidence>
<keyword evidence="12" id="KW-0503">Monooxygenase</keyword>
<comment type="similarity">
    <text evidence="5">Belongs to the cytochrome P450 family.</text>
</comment>
<evidence type="ECO:0000256" key="11">
    <source>
        <dbReference type="ARBA" id="ARBA00023004"/>
    </source>
</evidence>
<dbReference type="GO" id="GO:0006805">
    <property type="term" value="P:xenobiotic metabolic process"/>
    <property type="evidence" value="ECO:0007669"/>
    <property type="project" value="TreeGrafter"/>
</dbReference>
<dbReference type="Proteomes" id="UP000001070">
    <property type="component" value="Unassembled WGS sequence"/>
</dbReference>
<gene>
    <name evidence="16" type="primary">Dgri\GH12529</name>
    <name evidence="16" type="ORF">Dgri_GH12529</name>
</gene>
<evidence type="ECO:0000256" key="12">
    <source>
        <dbReference type="ARBA" id="ARBA00023033"/>
    </source>
</evidence>
<dbReference type="GO" id="GO:0005506">
    <property type="term" value="F:iron ion binding"/>
    <property type="evidence" value="ECO:0007669"/>
    <property type="project" value="InterPro"/>
</dbReference>
<proteinExistence type="inferred from homology"/>
<dbReference type="AlphaFoldDB" id="B4JJR1"/>
<evidence type="ECO:0000256" key="7">
    <source>
        <dbReference type="ARBA" id="ARBA00022723"/>
    </source>
</evidence>
<dbReference type="InterPro" id="IPR036396">
    <property type="entry name" value="Cyt_P450_sf"/>
</dbReference>
<dbReference type="GO" id="GO:0006697">
    <property type="term" value="P:ecdysone biosynthetic process"/>
    <property type="evidence" value="ECO:0007669"/>
    <property type="project" value="EnsemblMetazoa"/>
</dbReference>
<comment type="subcellular location">
    <subcellularLocation>
        <location evidence="4">Endoplasmic reticulum membrane</location>
        <topology evidence="4">Peripheral membrane protein</topology>
    </subcellularLocation>
    <subcellularLocation>
        <location evidence="3">Microsome membrane</location>
        <topology evidence="3">Peripheral membrane protein</topology>
    </subcellularLocation>
</comment>
<evidence type="ECO:0000256" key="9">
    <source>
        <dbReference type="ARBA" id="ARBA00022848"/>
    </source>
</evidence>
<dbReference type="SUPFAM" id="SSF48264">
    <property type="entry name" value="Cytochrome P450"/>
    <property type="match status" value="1"/>
</dbReference>
<dbReference type="FunFam" id="1.10.630.10:FF:000238">
    <property type="entry name" value="Cytochrome P450 2A6"/>
    <property type="match status" value="1"/>
</dbReference>